<sequence length="139" mass="15406">EVSSSLARRLDFDKDGDGGVGKGKKEEEETDAEVSAGSDERLTCVDTNVLSWSSDSDCKVVEELILRKFDLDLKYGPCCGISRQARFDRAKAFGLDPPKVVGRALKRIAEANATVTPSHLDRRLDEFSVLDQHMVKLYN</sequence>
<proteinExistence type="predicted"/>
<keyword evidence="3" id="KW-1185">Reference proteome</keyword>
<dbReference type="GO" id="GO:0043625">
    <property type="term" value="C:delta DNA polymerase complex"/>
    <property type="evidence" value="ECO:0007669"/>
    <property type="project" value="TreeGrafter"/>
</dbReference>
<evidence type="ECO:0000256" key="1">
    <source>
        <dbReference type="SAM" id="MobiDB-lite"/>
    </source>
</evidence>
<organism evidence="3">
    <name type="scientific">Perkinsus marinus (strain ATCC 50983 / TXsc)</name>
    <dbReference type="NCBI Taxonomy" id="423536"/>
    <lineage>
        <taxon>Eukaryota</taxon>
        <taxon>Sar</taxon>
        <taxon>Alveolata</taxon>
        <taxon>Perkinsozoa</taxon>
        <taxon>Perkinsea</taxon>
        <taxon>Perkinsida</taxon>
        <taxon>Perkinsidae</taxon>
        <taxon>Perkinsus</taxon>
    </lineage>
</organism>
<dbReference type="InterPro" id="IPR007218">
    <property type="entry name" value="DNA_pol_delta_4"/>
</dbReference>
<dbReference type="OrthoDB" id="337486at2759"/>
<feature type="region of interest" description="Disordered" evidence="1">
    <location>
        <begin position="1"/>
        <end position="38"/>
    </location>
</feature>
<name>C5KLK9_PERM5</name>
<gene>
    <name evidence="2" type="ORF">Pmar_PMAR011397</name>
</gene>
<evidence type="ECO:0000313" key="2">
    <source>
        <dbReference type="EMBL" id="EER14634.1"/>
    </source>
</evidence>
<feature type="compositionally biased region" description="Basic and acidic residues" evidence="1">
    <location>
        <begin position="8"/>
        <end position="27"/>
    </location>
</feature>
<evidence type="ECO:0000313" key="3">
    <source>
        <dbReference type="Proteomes" id="UP000007800"/>
    </source>
</evidence>
<accession>C5KLK9</accession>
<dbReference type="AlphaFoldDB" id="C5KLK9"/>
<dbReference type="GO" id="GO:0003887">
    <property type="term" value="F:DNA-directed DNA polymerase activity"/>
    <property type="evidence" value="ECO:0007669"/>
    <property type="project" value="TreeGrafter"/>
</dbReference>
<dbReference type="Pfam" id="PF04081">
    <property type="entry name" value="DNA_pol_delta_4"/>
    <property type="match status" value="1"/>
</dbReference>
<reference evidence="2 3" key="1">
    <citation type="submission" date="2008-07" db="EMBL/GenBank/DDBJ databases">
        <authorList>
            <person name="El-Sayed N."/>
            <person name="Caler E."/>
            <person name="Inman J."/>
            <person name="Amedeo P."/>
            <person name="Hass B."/>
            <person name="Wortman J."/>
        </authorList>
    </citation>
    <scope>NUCLEOTIDE SEQUENCE [LARGE SCALE GENOMIC DNA]</scope>
    <source>
        <strain evidence="3">ATCC 50983 / TXsc</strain>
    </source>
</reference>
<protein>
    <submittedName>
        <fullName evidence="2">Uncharacterized protein</fullName>
    </submittedName>
</protein>
<dbReference type="GO" id="GO:0006261">
    <property type="term" value="P:DNA-templated DNA replication"/>
    <property type="evidence" value="ECO:0007669"/>
    <property type="project" value="TreeGrafter"/>
</dbReference>
<dbReference type="EMBL" id="GG674028">
    <property type="protein sequence ID" value="EER14634.1"/>
    <property type="molecule type" value="Genomic_DNA"/>
</dbReference>
<dbReference type="RefSeq" id="XP_002782838.1">
    <property type="nucleotide sequence ID" value="XM_002782792.1"/>
</dbReference>
<dbReference type="PANTHER" id="PTHR14303:SF0">
    <property type="entry name" value="DNA POLYMERASE DELTA SUBUNIT 4"/>
    <property type="match status" value="1"/>
</dbReference>
<dbReference type="PANTHER" id="PTHR14303">
    <property type="entry name" value="DNA POLYMERASE DELTA SUBUNIT 4"/>
    <property type="match status" value="1"/>
</dbReference>
<dbReference type="GeneID" id="9045499"/>
<dbReference type="InParanoid" id="C5KLK9"/>
<feature type="non-terminal residue" evidence="2">
    <location>
        <position position="1"/>
    </location>
</feature>
<dbReference type="Proteomes" id="UP000007800">
    <property type="component" value="Unassembled WGS sequence"/>
</dbReference>
<dbReference type="GO" id="GO:0000731">
    <property type="term" value="P:DNA synthesis involved in DNA repair"/>
    <property type="evidence" value="ECO:0007669"/>
    <property type="project" value="InterPro"/>
</dbReference>